<gene>
    <name evidence="2" type="ORF">K5V21_12960</name>
</gene>
<name>A0ABS7KZX6_CLOSR</name>
<reference evidence="2 3" key="1">
    <citation type="journal article" date="2021" name="Cell Host Microbe">
        <title>in vivo commensal control of Clostridioides difficile virulence.</title>
        <authorList>
            <person name="Girinathan B.P."/>
            <person name="Dibenedetto N."/>
            <person name="Worley J.N."/>
            <person name="Peltier J."/>
            <person name="Arrieta-Ortiz M.L."/>
            <person name="Rupa Christinal Immanuel S."/>
            <person name="Lavin R."/>
            <person name="Delaney M.L."/>
            <person name="Cummins C."/>
            <person name="Hoffmann M."/>
            <person name="Luo Y."/>
            <person name="Gonzalez-Escalona N."/>
            <person name="Allard M."/>
            <person name="Onderdonk A.B."/>
            <person name="Gerber G.K."/>
            <person name="Sonenshein A.L."/>
            <person name="Baliga N."/>
            <person name="Dupuy B."/>
            <person name="Bry L."/>
        </authorList>
    </citation>
    <scope>NUCLEOTIDE SEQUENCE [LARGE SCALE GENOMIC DNA]</scope>
    <source>
        <strain evidence="2 3">DSM 599</strain>
    </source>
</reference>
<comment type="caution">
    <text evidence="2">The sequence shown here is derived from an EMBL/GenBank/DDBJ whole genome shotgun (WGS) entry which is preliminary data.</text>
</comment>
<dbReference type="SUPFAM" id="SSF56112">
    <property type="entry name" value="Protein kinase-like (PK-like)"/>
    <property type="match status" value="1"/>
</dbReference>
<dbReference type="PANTHER" id="PTHR41283:SF1">
    <property type="entry name" value="AMINOGLYCOSIDE PHOSPHOTRANSFERASE DOMAIN-CONTAINING PROTEIN"/>
    <property type="match status" value="1"/>
</dbReference>
<dbReference type="InterPro" id="IPR002575">
    <property type="entry name" value="Aminoglycoside_PTrfase"/>
</dbReference>
<feature type="domain" description="Aminoglycoside phosphotransferase" evidence="1">
    <location>
        <begin position="12"/>
        <end position="238"/>
    </location>
</feature>
<proteinExistence type="predicted"/>
<evidence type="ECO:0000313" key="3">
    <source>
        <dbReference type="Proteomes" id="UP001299068"/>
    </source>
</evidence>
<evidence type="ECO:0000313" key="2">
    <source>
        <dbReference type="EMBL" id="MBY0756359.1"/>
    </source>
</evidence>
<dbReference type="EMBL" id="JAIKTU010000010">
    <property type="protein sequence ID" value="MBY0756359.1"/>
    <property type="molecule type" value="Genomic_DNA"/>
</dbReference>
<accession>A0ABS7KZX6</accession>
<dbReference type="InterPro" id="IPR011009">
    <property type="entry name" value="Kinase-like_dom_sf"/>
</dbReference>
<organism evidence="2 3">
    <name type="scientific">Clostridium sardiniense</name>
    <name type="common">Clostridium absonum</name>
    <dbReference type="NCBI Taxonomy" id="29369"/>
    <lineage>
        <taxon>Bacteria</taxon>
        <taxon>Bacillati</taxon>
        <taxon>Bacillota</taxon>
        <taxon>Clostridia</taxon>
        <taxon>Eubacteriales</taxon>
        <taxon>Clostridiaceae</taxon>
        <taxon>Clostridium</taxon>
    </lineage>
</organism>
<keyword evidence="3" id="KW-1185">Reference proteome</keyword>
<dbReference type="Proteomes" id="UP001299068">
    <property type="component" value="Unassembled WGS sequence"/>
</dbReference>
<evidence type="ECO:0000259" key="1">
    <source>
        <dbReference type="Pfam" id="PF01636"/>
    </source>
</evidence>
<sequence>MDIPDYKYWTLIKKIDKGWSADIKYYIEDCNKNKLLLRLSDISMLNPKKKEFEIIKKYNSLPFEMSKVISFGICNSKQNIYILLTWVEGESLITALPKLSEKAQYRLGLEAGNILKEIHSIPIRKSDMPVENRQERKVKKLIKYENSSIRIDNDQDVLKFIKKNINKLNSLPPVYTHGDFHVGNLILTPHNTIGVIDFNRWKCGDVYEEFYKVQFFDIEVSIPFSIGQIDGYFNNDPPFKFWDILSVYVAHSSLTAINWAETFGEDEINGMKLRCINAFKDFNNFKSIIPNWYKDNYKKYRTMI</sequence>
<protein>
    <submittedName>
        <fullName evidence="2">Phosphotransferase</fullName>
    </submittedName>
</protein>
<dbReference type="PANTHER" id="PTHR41283">
    <property type="entry name" value="AMINOGLYCOSIDE PHOSPHOTRANSFERASE"/>
    <property type="match status" value="1"/>
</dbReference>
<dbReference type="Gene3D" id="3.90.1200.10">
    <property type="match status" value="1"/>
</dbReference>
<dbReference type="Pfam" id="PF01636">
    <property type="entry name" value="APH"/>
    <property type="match status" value="1"/>
</dbReference>